<dbReference type="GO" id="GO:0019243">
    <property type="term" value="P:methylglyoxal catabolic process to D-lactate via S-lactoyl-glutathione"/>
    <property type="evidence" value="ECO:0007669"/>
    <property type="project" value="TreeGrafter"/>
</dbReference>
<name>W0VBW4_9BURK</name>
<keyword evidence="3" id="KW-1185">Reference proteome</keyword>
<dbReference type="EMBL" id="HG322949">
    <property type="protein sequence ID" value="CDG84848.1"/>
    <property type="molecule type" value="Genomic_DNA"/>
</dbReference>
<proteinExistence type="predicted"/>
<evidence type="ECO:0000313" key="3">
    <source>
        <dbReference type="Proteomes" id="UP000027604"/>
    </source>
</evidence>
<dbReference type="HOGENOM" id="CLU_070319_0_0_4"/>
<dbReference type="SUPFAM" id="SSF52317">
    <property type="entry name" value="Class I glutamine amidotransferase-like"/>
    <property type="match status" value="1"/>
</dbReference>
<dbReference type="Pfam" id="PF17124">
    <property type="entry name" value="ThiJ_like"/>
    <property type="match status" value="1"/>
</dbReference>
<dbReference type="CDD" id="cd03141">
    <property type="entry name" value="GATase1_Hsp31_like"/>
    <property type="match status" value="1"/>
</dbReference>
<dbReference type="GO" id="GO:0005737">
    <property type="term" value="C:cytoplasm"/>
    <property type="evidence" value="ECO:0007669"/>
    <property type="project" value="TreeGrafter"/>
</dbReference>
<dbReference type="RefSeq" id="WP_051781152.1">
    <property type="nucleotide sequence ID" value="NZ_BCTH01000090.1"/>
</dbReference>
<dbReference type="InterPro" id="IPR032633">
    <property type="entry name" value="ThiJ-like"/>
</dbReference>
<dbReference type="InterPro" id="IPR050325">
    <property type="entry name" value="Prot/Nucl_acid_deglycase"/>
</dbReference>
<organism evidence="2 3">
    <name type="scientific">Janthinobacterium agaricidamnosum NBRC 102515 = DSM 9628</name>
    <dbReference type="NCBI Taxonomy" id="1349767"/>
    <lineage>
        <taxon>Bacteria</taxon>
        <taxon>Pseudomonadati</taxon>
        <taxon>Pseudomonadota</taxon>
        <taxon>Betaproteobacteria</taxon>
        <taxon>Burkholderiales</taxon>
        <taxon>Oxalobacteraceae</taxon>
        <taxon>Janthinobacterium</taxon>
    </lineage>
</organism>
<dbReference type="eggNOG" id="COG0693">
    <property type="taxonomic scope" value="Bacteria"/>
</dbReference>
<dbReference type="STRING" id="1349767.GJA_4238"/>
<evidence type="ECO:0000256" key="1">
    <source>
        <dbReference type="SAM" id="SignalP"/>
    </source>
</evidence>
<dbReference type="InterPro" id="IPR029062">
    <property type="entry name" value="Class_I_gatase-like"/>
</dbReference>
<protein>
    <submittedName>
        <fullName evidence="2">DJ-1/PfpI family protein</fullName>
    </submittedName>
</protein>
<dbReference type="PANTHER" id="PTHR48094:SF22">
    <property type="entry name" value="DJ-1_PFPI DOMAIN-CONTAINING PROTEIN"/>
    <property type="match status" value="1"/>
</dbReference>
<keyword evidence="1" id="KW-0732">Signal</keyword>
<dbReference type="PANTHER" id="PTHR48094">
    <property type="entry name" value="PROTEIN/NUCLEIC ACID DEGLYCASE DJ-1-RELATED"/>
    <property type="match status" value="1"/>
</dbReference>
<dbReference type="PATRIC" id="fig|1349767.4.peg.810"/>
<reference evidence="2 3" key="1">
    <citation type="journal article" date="2015" name="Genome Announc.">
        <title>Genome Sequence of Mushroom Soft-Rot Pathogen Janthinobacterium agaricidamnosum.</title>
        <authorList>
            <person name="Graupner K."/>
            <person name="Lackner G."/>
            <person name="Hertweck C."/>
        </authorList>
    </citation>
    <scope>NUCLEOTIDE SEQUENCE [LARGE SCALE GENOMIC DNA]</scope>
    <source>
        <strain evidence="3">NBRC 102515 / DSM 9628</strain>
    </source>
</reference>
<evidence type="ECO:0000313" key="2">
    <source>
        <dbReference type="EMBL" id="CDG84848.1"/>
    </source>
</evidence>
<dbReference type="Gene3D" id="3.40.50.880">
    <property type="match status" value="1"/>
</dbReference>
<accession>W0VBW4</accession>
<sequence length="303" mass="32280">MARFTPLKTTTVRTLARLGMALAVAAAFAGAAAPASAADKGKVLIVMSSAHQLELKDGKKYNTGYYLDELALPLRKLLDAGYTPVFASPNGTAPSYDQVSHDKMFFEGSEEKLAAAVKLVNSEQGPLHPKKLSAVLAEGTKNYVGIFIPGGHAPMQDLSQDKDLGKILLTFHDTQRPTGIICHGPTALLSTLSDPVAFRQALIAGDIQSTGKLAAGWPYAGYHLTVFSSAEEKFIEGPKGQLGGFVQFHAADALAEAGAHVERVAAFHPNVVEDREVVSGEQPMSSDVFGDAFVAKLNRYKVR</sequence>
<feature type="chain" id="PRO_5004797818" evidence="1">
    <location>
        <begin position="38"/>
        <end position="303"/>
    </location>
</feature>
<dbReference type="GO" id="GO:0019172">
    <property type="term" value="F:glyoxalase III activity"/>
    <property type="evidence" value="ECO:0007669"/>
    <property type="project" value="TreeGrafter"/>
</dbReference>
<dbReference type="Proteomes" id="UP000027604">
    <property type="component" value="Chromosome I"/>
</dbReference>
<dbReference type="KEGG" id="jag:GJA_4238"/>
<gene>
    <name evidence="2" type="ORF">GJA_4238</name>
</gene>
<feature type="signal peptide" evidence="1">
    <location>
        <begin position="1"/>
        <end position="37"/>
    </location>
</feature>
<dbReference type="AlphaFoldDB" id="W0VBW4"/>